<comment type="caution">
    <text evidence="4">The sequence shown here is derived from an EMBL/GenBank/DDBJ whole genome shotgun (WGS) entry which is preliminary data.</text>
</comment>
<evidence type="ECO:0000313" key="5">
    <source>
        <dbReference type="Proteomes" id="UP000823046"/>
    </source>
</evidence>
<evidence type="ECO:0000256" key="2">
    <source>
        <dbReference type="ARBA" id="ARBA00022840"/>
    </source>
</evidence>
<dbReference type="PROSITE" id="PS00455">
    <property type="entry name" value="AMP_BINDING"/>
    <property type="match status" value="1"/>
</dbReference>
<keyword evidence="2" id="KW-0067">ATP-binding</keyword>
<evidence type="ECO:0000313" key="4">
    <source>
        <dbReference type="EMBL" id="KAF8823028.1"/>
    </source>
</evidence>
<dbReference type="Gene3D" id="3.40.50.12780">
    <property type="entry name" value="N-terminal domain of ligase-like"/>
    <property type="match status" value="1"/>
</dbReference>
<evidence type="ECO:0000259" key="3">
    <source>
        <dbReference type="Pfam" id="PF00501"/>
    </source>
</evidence>
<organism evidence="4 5">
    <name type="scientific">Cardiosporidium cionae</name>
    <dbReference type="NCBI Taxonomy" id="476202"/>
    <lineage>
        <taxon>Eukaryota</taxon>
        <taxon>Sar</taxon>
        <taxon>Alveolata</taxon>
        <taxon>Apicomplexa</taxon>
        <taxon>Aconoidasida</taxon>
        <taxon>Nephromycida</taxon>
        <taxon>Cardiosporidium</taxon>
    </lineage>
</organism>
<keyword evidence="1" id="KW-0547">Nucleotide-binding</keyword>
<sequence>MGVSSFGGYTYSVPLPDTATDDCTSIYRSAQFRDSLVRGFDNDSIKNTWDIFQKGLAYNRNAPFLGTRSKQQNGELGPYAWKLFGEVETLVLNTGAGILHYSLITAISFDDFQPQTEFRFLGIFSKNREEWTLCEYACAAYGFTLVPLYDTLGAESLLYILNLTRLTTIAASEECIMKLLQSEGYFEYLQNIIAFESSEELVELATQKNLKIFQLDAIIAKGKEYPVAVDSISQPTLDSINTICFTSGTTGEPKGALLTHRNFISAIAAILKGPLSHEVGNISSMDAILSYLPLAHVYERIVESVCTSVGARIGFYNGDTMKLKDDILELNPTVFVSVPRLFYRMNDKILAKLDTKSRFLKSLFNYALKLIFNKVKAAMGNNARYLLCGSAPFSSDLQDTFKALFGIPFSQGYGLTESMGGSFVSHPGDPSSGNIGGPIPSLEFKLQSVSDMAYDAHATLPKGELLLRGDSITPGYFRNEKASKEMLDADGWLHTGDVAQIDPNGAVKIIDRKKNIFKLAQGEYIIPEKVEGVLVQSLAIEQVFLFGYSTESYTVAIVVPSEDFAKQWCSQNFITFTSLVDMCELSKFKTFVETDIHTVGKQGGLNGFEIPKAIYLHAIPFSVENEILTPSFKLKRNVATKIFKDQLDELYAKSKK</sequence>
<gene>
    <name evidence="4" type="ORF">IE077_001097</name>
</gene>
<protein>
    <submittedName>
        <fullName evidence="4">AMP-binding enzyme domain-containing protein</fullName>
    </submittedName>
</protein>
<dbReference type="SUPFAM" id="SSF56801">
    <property type="entry name" value="Acetyl-CoA synthetase-like"/>
    <property type="match status" value="1"/>
</dbReference>
<keyword evidence="5" id="KW-1185">Reference proteome</keyword>
<dbReference type="PANTHER" id="PTHR43272:SF33">
    <property type="entry name" value="AMP-BINDING DOMAIN-CONTAINING PROTEIN-RELATED"/>
    <property type="match status" value="1"/>
</dbReference>
<proteinExistence type="predicted"/>
<accession>A0ABQ7JG74</accession>
<dbReference type="InterPro" id="IPR020845">
    <property type="entry name" value="AMP-binding_CS"/>
</dbReference>
<name>A0ABQ7JG74_9APIC</name>
<dbReference type="InterPro" id="IPR000873">
    <property type="entry name" value="AMP-dep_synth/lig_dom"/>
</dbReference>
<dbReference type="Pfam" id="PF00501">
    <property type="entry name" value="AMP-binding"/>
    <property type="match status" value="1"/>
</dbReference>
<dbReference type="InterPro" id="IPR042099">
    <property type="entry name" value="ANL_N_sf"/>
</dbReference>
<feature type="domain" description="AMP-dependent synthetase/ligase" evidence="3">
    <location>
        <begin position="122"/>
        <end position="477"/>
    </location>
</feature>
<dbReference type="EMBL" id="JADAQX010000005">
    <property type="protein sequence ID" value="KAF8823028.1"/>
    <property type="molecule type" value="Genomic_DNA"/>
</dbReference>
<reference evidence="4 5" key="1">
    <citation type="journal article" date="2020" name="bioRxiv">
        <title>Metabolic contributions of an alphaproteobacterial endosymbiont in the apicomplexan Cardiosporidium cionae.</title>
        <authorList>
            <person name="Hunter E.S."/>
            <person name="Paight C.J."/>
            <person name="Lane C.E."/>
        </authorList>
    </citation>
    <scope>NUCLEOTIDE SEQUENCE [LARGE SCALE GENOMIC DNA]</scope>
    <source>
        <strain evidence="4">ESH_2018</strain>
    </source>
</reference>
<dbReference type="Proteomes" id="UP000823046">
    <property type="component" value="Unassembled WGS sequence"/>
</dbReference>
<evidence type="ECO:0000256" key="1">
    <source>
        <dbReference type="ARBA" id="ARBA00022741"/>
    </source>
</evidence>
<dbReference type="PANTHER" id="PTHR43272">
    <property type="entry name" value="LONG-CHAIN-FATTY-ACID--COA LIGASE"/>
    <property type="match status" value="1"/>
</dbReference>